<gene>
    <name evidence="4" type="ORF">BGZ95_011853</name>
</gene>
<dbReference type="CDD" id="cd22249">
    <property type="entry name" value="UDM1_RNF168_RNF169-like"/>
    <property type="match status" value="1"/>
</dbReference>
<feature type="compositionally biased region" description="Gly residues" evidence="1">
    <location>
        <begin position="450"/>
        <end position="467"/>
    </location>
</feature>
<reference evidence="4" key="1">
    <citation type="journal article" date="2020" name="Fungal Divers.">
        <title>Resolving the Mortierellaceae phylogeny through synthesis of multi-gene phylogenetics and phylogenomics.</title>
        <authorList>
            <person name="Vandepol N."/>
            <person name="Liber J."/>
            <person name="Desiro A."/>
            <person name="Na H."/>
            <person name="Kennedy M."/>
            <person name="Barry K."/>
            <person name="Grigoriev I.V."/>
            <person name="Miller A.N."/>
            <person name="O'Donnell K."/>
            <person name="Stajich J.E."/>
            <person name="Bonito G."/>
        </authorList>
    </citation>
    <scope>NUCLEOTIDE SEQUENCE</scope>
    <source>
        <strain evidence="4">NRRL 28262</strain>
    </source>
</reference>
<dbReference type="CDD" id="cd05992">
    <property type="entry name" value="PB1"/>
    <property type="match status" value="1"/>
</dbReference>
<dbReference type="AlphaFoldDB" id="A0AAD4D9U2"/>
<evidence type="ECO:0000259" key="2">
    <source>
        <dbReference type="PROSITE" id="PS50030"/>
    </source>
</evidence>
<feature type="region of interest" description="Disordered" evidence="1">
    <location>
        <begin position="209"/>
        <end position="244"/>
    </location>
</feature>
<feature type="domain" description="PB1" evidence="3">
    <location>
        <begin position="7"/>
        <end position="84"/>
    </location>
</feature>
<keyword evidence="5" id="KW-1185">Reference proteome</keyword>
<feature type="compositionally biased region" description="Gly residues" evidence="1">
    <location>
        <begin position="704"/>
        <end position="717"/>
    </location>
</feature>
<protein>
    <recommendedName>
        <fullName evidence="6">PB1 domain-containing protein</fullName>
    </recommendedName>
</protein>
<feature type="region of interest" description="Disordered" evidence="1">
    <location>
        <begin position="422"/>
        <end position="467"/>
    </location>
</feature>
<evidence type="ECO:0000313" key="5">
    <source>
        <dbReference type="Proteomes" id="UP001194580"/>
    </source>
</evidence>
<dbReference type="EMBL" id="JAAAIL010000931">
    <property type="protein sequence ID" value="KAG0272413.1"/>
    <property type="molecule type" value="Genomic_DNA"/>
</dbReference>
<feature type="compositionally biased region" description="Basic and acidic residues" evidence="1">
    <location>
        <begin position="790"/>
        <end position="848"/>
    </location>
</feature>
<feature type="compositionally biased region" description="Low complexity" evidence="1">
    <location>
        <begin position="506"/>
        <end position="519"/>
    </location>
</feature>
<proteinExistence type="predicted"/>
<feature type="region of interest" description="Disordered" evidence="1">
    <location>
        <begin position="506"/>
        <end position="863"/>
    </location>
</feature>
<dbReference type="Pfam" id="PF00564">
    <property type="entry name" value="PB1"/>
    <property type="match status" value="1"/>
</dbReference>
<feature type="compositionally biased region" description="Basic and acidic residues" evidence="1">
    <location>
        <begin position="563"/>
        <end position="597"/>
    </location>
</feature>
<dbReference type="InterPro" id="IPR000270">
    <property type="entry name" value="PB1_dom"/>
</dbReference>
<feature type="compositionally biased region" description="Polar residues" evidence="1">
    <location>
        <begin position="528"/>
        <end position="539"/>
    </location>
</feature>
<feature type="domain" description="UBA" evidence="2">
    <location>
        <begin position="947"/>
        <end position="987"/>
    </location>
</feature>
<dbReference type="SMART" id="SM00666">
    <property type="entry name" value="PB1"/>
    <property type="match status" value="1"/>
</dbReference>
<dbReference type="InterPro" id="IPR015940">
    <property type="entry name" value="UBA"/>
</dbReference>
<feature type="compositionally biased region" description="Low complexity" evidence="1">
    <location>
        <begin position="598"/>
        <end position="624"/>
    </location>
</feature>
<dbReference type="Gene3D" id="3.10.20.90">
    <property type="entry name" value="Phosphatidylinositol 3-kinase Catalytic Subunit, Chain A, domain 1"/>
    <property type="match status" value="1"/>
</dbReference>
<comment type="caution">
    <text evidence="4">The sequence shown here is derived from an EMBL/GenBank/DDBJ whole genome shotgun (WGS) entry which is preliminary data.</text>
</comment>
<feature type="region of interest" description="Disordered" evidence="1">
    <location>
        <begin position="275"/>
        <end position="303"/>
    </location>
</feature>
<feature type="compositionally biased region" description="Basic residues" evidence="1">
    <location>
        <begin position="764"/>
        <end position="782"/>
    </location>
</feature>
<sequence>MSDSQNLSPCKVNFNGALRRFLIARPAVWSDFELKLRNVYGLPVSAAIDVQYKDEEGDVISLNTDSELEDVLAMHALFTQIAPVRFDVSLRDGEVLPAIDNNYTNTVAATANTPAVDAVEPYNVTQATQRERSNTVTSNTTSDDDGSLIEFEEAQETNEPIVAASTESTLNQSISYPQNDLYEATLRQEQEMIEAQKLQAPFISSSVYASEDDTMDVEEVNNKDEDSNKTSSRRSSKSSSPSVVPVAEFEALRMNSATEVMDSIVASAIEQHAQDVAGAASAHSKAEDEGNADPTEPEIPETEAPHGDRALIEQFQMLIQEFQHVIQSNPQLVTIAGSIMNKILSNVQVNVESFANYLQETAHHAQTSAEEAAASAHEAAAEATRSCPFGAGSENPFLSNPFFAHHRGGRFGRRGHEDPFSGCHDDDAGNSSDRAHHPHGHHHGHHRGGRGGYGARGGRGGCFGREGGNQWSFGSFFPPTPPMPPMPSMPAMPPMPPMPGMPPMPQMAGMPPMPQMAGMPPMPHFFSSEGTSVPNTRPSPFSRGFPFHIGTPSGCKRGNNFRFKGDRPSACDTESGKEGSCEKKKRGYYSDKKDKKSSSSSDEATVAPQQGESSSSAAQQQQPQMTEIGNGWTWTQLPNDATADPSGEASSRHKFGWVWNGGENGDVENPDPSPIYVESGDEEMAEPPQDGSAPFDFGRRGGRGGRGGFFRGGPRGGPRGRHPFAFFPHHPGHFGPHANAHGPHAHGPHGYGPHTHHGPEHAHSHAHNQQYHHHNHNRRHSGSKSAEGGETQHESGSEERLKRRQTYHEQHRQAQEEQRKAQEEQRKVQEEQRKVQQEQRRVQEEQRRARAGAAATAGPIGGGSLAGIWPVTPTTPAIPAAPAVTAVSAAPASARPTSADAAPASARPTFANAAPTSAAPTSARPTTTTTTTAPAAELSNPTMNHNEFREEIRMLTNMGFADTAELRTVVRDFGGEVEAVVEFMISAGHP</sequence>
<feature type="compositionally biased region" description="Basic residues" evidence="1">
    <location>
        <begin position="436"/>
        <end position="449"/>
    </location>
</feature>
<dbReference type="PROSITE" id="PS51745">
    <property type="entry name" value="PB1"/>
    <property type="match status" value="1"/>
</dbReference>
<accession>A0AAD4D9U2</accession>
<dbReference type="SUPFAM" id="SSF54277">
    <property type="entry name" value="CAD &amp; PB1 domains"/>
    <property type="match status" value="1"/>
</dbReference>
<feature type="compositionally biased region" description="Low complexity" evidence="1">
    <location>
        <begin position="897"/>
        <end position="936"/>
    </location>
</feature>
<name>A0AAD4D9U2_9FUNG</name>
<feature type="region of interest" description="Disordered" evidence="1">
    <location>
        <begin position="897"/>
        <end position="944"/>
    </location>
</feature>
<feature type="compositionally biased region" description="Low complexity" evidence="1">
    <location>
        <begin position="723"/>
        <end position="742"/>
    </location>
</feature>
<evidence type="ECO:0000313" key="4">
    <source>
        <dbReference type="EMBL" id="KAG0272413.1"/>
    </source>
</evidence>
<organism evidence="4 5">
    <name type="scientific">Linnemannia exigua</name>
    <dbReference type="NCBI Taxonomy" id="604196"/>
    <lineage>
        <taxon>Eukaryota</taxon>
        <taxon>Fungi</taxon>
        <taxon>Fungi incertae sedis</taxon>
        <taxon>Mucoromycota</taxon>
        <taxon>Mortierellomycotina</taxon>
        <taxon>Mortierellomycetes</taxon>
        <taxon>Mortierellales</taxon>
        <taxon>Mortierellaceae</taxon>
        <taxon>Linnemannia</taxon>
    </lineage>
</organism>
<evidence type="ECO:0008006" key="6">
    <source>
        <dbReference type="Google" id="ProtNLM"/>
    </source>
</evidence>
<evidence type="ECO:0000256" key="1">
    <source>
        <dbReference type="SAM" id="MobiDB-lite"/>
    </source>
</evidence>
<feature type="compositionally biased region" description="Acidic residues" evidence="1">
    <location>
        <begin position="289"/>
        <end position="301"/>
    </location>
</feature>
<evidence type="ECO:0000259" key="3">
    <source>
        <dbReference type="PROSITE" id="PS51745"/>
    </source>
</evidence>
<dbReference type="Proteomes" id="UP001194580">
    <property type="component" value="Unassembled WGS sequence"/>
</dbReference>
<dbReference type="InterPro" id="IPR053793">
    <property type="entry name" value="PB1-like"/>
</dbReference>
<dbReference type="PROSITE" id="PS50030">
    <property type="entry name" value="UBA"/>
    <property type="match status" value="1"/>
</dbReference>
<feature type="compositionally biased region" description="Acidic residues" evidence="1">
    <location>
        <begin position="210"/>
        <end position="219"/>
    </location>
</feature>